<feature type="region of interest" description="Disordered" evidence="8">
    <location>
        <begin position="332"/>
        <end position="351"/>
    </location>
</feature>
<dbReference type="InterPro" id="IPR017476">
    <property type="entry name" value="UDP-Glc/GDP-Man"/>
</dbReference>
<dbReference type="PIRSF" id="PIRSF000124">
    <property type="entry name" value="UDPglc_GDPman_dh"/>
    <property type="match status" value="1"/>
</dbReference>
<dbReference type="SUPFAM" id="SSF51735">
    <property type="entry name" value="NAD(P)-binding Rossmann-fold domains"/>
    <property type="match status" value="1"/>
</dbReference>
<comment type="catalytic activity">
    <reaction evidence="6 7">
        <text>UDP-alpha-D-glucose + 2 NAD(+) + H2O = UDP-alpha-D-glucuronate + 2 NADH + 3 H(+)</text>
        <dbReference type="Rhea" id="RHEA:23596"/>
        <dbReference type="ChEBI" id="CHEBI:15377"/>
        <dbReference type="ChEBI" id="CHEBI:15378"/>
        <dbReference type="ChEBI" id="CHEBI:57540"/>
        <dbReference type="ChEBI" id="CHEBI:57945"/>
        <dbReference type="ChEBI" id="CHEBI:58052"/>
        <dbReference type="ChEBI" id="CHEBI:58885"/>
        <dbReference type="EC" id="1.1.1.22"/>
    </reaction>
</comment>
<dbReference type="SUPFAM" id="SSF52413">
    <property type="entry name" value="UDP-glucose/GDP-mannose dehydrogenase C-terminal domain"/>
    <property type="match status" value="1"/>
</dbReference>
<dbReference type="Gene3D" id="3.40.50.720">
    <property type="entry name" value="NAD(P)-binding Rossmann-like Domain"/>
    <property type="match status" value="2"/>
</dbReference>
<keyword evidence="11" id="KW-1185">Reference proteome</keyword>
<dbReference type="EC" id="1.1.1.22" evidence="3 7"/>
<dbReference type="Pfam" id="PF00984">
    <property type="entry name" value="UDPG_MGDP_dh"/>
    <property type="match status" value="1"/>
</dbReference>
<evidence type="ECO:0000256" key="8">
    <source>
        <dbReference type="SAM" id="MobiDB-lite"/>
    </source>
</evidence>
<comment type="similarity">
    <text evidence="2 7">Belongs to the UDP-glucose/GDP-mannose dehydrogenase family.</text>
</comment>
<dbReference type="PANTHER" id="PTHR43750:SF3">
    <property type="entry name" value="UDP-GLUCOSE 6-DEHYDROGENASE TUAD"/>
    <property type="match status" value="1"/>
</dbReference>
<reference evidence="10 11" key="1">
    <citation type="submission" date="2024-05" db="EMBL/GenBank/DDBJ databases">
        <authorList>
            <person name="Yi C."/>
        </authorList>
    </citation>
    <scope>NUCLEOTIDE SEQUENCE [LARGE SCALE GENOMIC DNA]</scope>
    <source>
        <strain evidence="10 11">XS13</strain>
    </source>
</reference>
<dbReference type="Pfam" id="PF03720">
    <property type="entry name" value="UDPG_MGDP_dh_C"/>
    <property type="match status" value="1"/>
</dbReference>
<dbReference type="SMART" id="SM00984">
    <property type="entry name" value="UDPG_MGDP_dh_C"/>
    <property type="match status" value="1"/>
</dbReference>
<dbReference type="Proteomes" id="UP001484097">
    <property type="component" value="Unassembled WGS sequence"/>
</dbReference>
<accession>A0ABV0IEZ7</accession>
<dbReference type="PANTHER" id="PTHR43750">
    <property type="entry name" value="UDP-GLUCOSE 6-DEHYDROGENASE TUAD"/>
    <property type="match status" value="1"/>
</dbReference>
<dbReference type="GO" id="GO:0016491">
    <property type="term" value="F:oxidoreductase activity"/>
    <property type="evidence" value="ECO:0007669"/>
    <property type="project" value="UniProtKB-KW"/>
</dbReference>
<dbReference type="InterPro" id="IPR028357">
    <property type="entry name" value="UDPglc_DH_bac"/>
</dbReference>
<evidence type="ECO:0000256" key="2">
    <source>
        <dbReference type="ARBA" id="ARBA00006601"/>
    </source>
</evidence>
<evidence type="ECO:0000256" key="3">
    <source>
        <dbReference type="ARBA" id="ARBA00012954"/>
    </source>
</evidence>
<sequence>MTDAATLPEPTLRISVVGTGYLGATHAACMAELGFEVLGLDIDPAKVQALSAGELPFHEPGLPELLLKHVDSGRLRFTTSYEEVGAWADVHFIGVGTPQKPGETAADLRFVDAAVTSLARHITRDALIVGKSTVPVGTAARLKDLLATTRTEAQAAGQLPGEVELAWNPEFLREGYAVQDTLSPDRLVVGVESDHAEGLLRQVYAKSLAEDTPWIRTDFATAELVKVAANAFLATKISFINAFSEITEQVGGDIGTLADAIGHDPRIGRKFLNAGVGFGGGCLPKDIRALQARVSELGLDRTMRFLAEMDDINLRRRDRVVDLAVQVLSHSLHGPSSATSPRTAGADGAGSVPSPAAVEILHGAKVAMLGVTFKPNSDDVRDSPALDVANRLYTAGADVAVYDPQGNANAAQRFPRLGYVDSLEKALVGADLVILLTEWDEFKTMDPDYVGRLVDRKNLIDGRNVLDPQTWQDAGFTTAALGHQFAPPPLEGS</sequence>
<dbReference type="SUPFAM" id="SSF48179">
    <property type="entry name" value="6-phosphogluconate dehydrogenase C-terminal domain-like"/>
    <property type="match status" value="1"/>
</dbReference>
<dbReference type="InterPro" id="IPR036220">
    <property type="entry name" value="UDP-Glc/GDP-Man_DH_C_sf"/>
</dbReference>
<gene>
    <name evidence="10" type="ORF">ABDK96_02575</name>
</gene>
<dbReference type="InterPro" id="IPR014026">
    <property type="entry name" value="UDP-Glc/GDP-Man_DH_dimer"/>
</dbReference>
<protein>
    <recommendedName>
        <fullName evidence="3 7">UDP-glucose 6-dehydrogenase</fullName>
        <ecNumber evidence="3 7">1.1.1.22</ecNumber>
    </recommendedName>
</protein>
<comment type="caution">
    <text evidence="10">The sequence shown here is derived from an EMBL/GenBank/DDBJ whole genome shotgun (WGS) entry which is preliminary data.</text>
</comment>
<name>A0ABV0IEZ7_9MICC</name>
<evidence type="ECO:0000256" key="6">
    <source>
        <dbReference type="ARBA" id="ARBA00047473"/>
    </source>
</evidence>
<dbReference type="InterPro" id="IPR014027">
    <property type="entry name" value="UDP-Glc/GDP-Man_DH_C"/>
</dbReference>
<proteinExistence type="inferred from homology"/>
<dbReference type="InterPro" id="IPR008927">
    <property type="entry name" value="6-PGluconate_DH-like_C_sf"/>
</dbReference>
<evidence type="ECO:0000256" key="7">
    <source>
        <dbReference type="PIRNR" id="PIRNR000124"/>
    </source>
</evidence>
<evidence type="ECO:0000313" key="11">
    <source>
        <dbReference type="Proteomes" id="UP001484097"/>
    </source>
</evidence>
<evidence type="ECO:0000313" key="10">
    <source>
        <dbReference type="EMBL" id="MEO9246563.1"/>
    </source>
</evidence>
<dbReference type="EMBL" id="JBDXMX010000001">
    <property type="protein sequence ID" value="MEO9246563.1"/>
    <property type="molecule type" value="Genomic_DNA"/>
</dbReference>
<evidence type="ECO:0000256" key="5">
    <source>
        <dbReference type="ARBA" id="ARBA00023027"/>
    </source>
</evidence>
<keyword evidence="4 7" id="KW-0560">Oxidoreductase</keyword>
<dbReference type="Pfam" id="PF03721">
    <property type="entry name" value="UDPG_MGDP_dh_N"/>
    <property type="match status" value="1"/>
</dbReference>
<keyword evidence="5 7" id="KW-0520">NAD</keyword>
<dbReference type="InterPro" id="IPR036291">
    <property type="entry name" value="NAD(P)-bd_dom_sf"/>
</dbReference>
<dbReference type="Gene3D" id="1.20.5.100">
    <property type="entry name" value="Cytochrome c1, transmembrane anchor, C-terminal"/>
    <property type="match status" value="1"/>
</dbReference>
<dbReference type="InterPro" id="IPR001732">
    <property type="entry name" value="UDP-Glc/GDP-Man_DH_N"/>
</dbReference>
<evidence type="ECO:0000259" key="9">
    <source>
        <dbReference type="SMART" id="SM00984"/>
    </source>
</evidence>
<dbReference type="NCBIfam" id="TIGR03026">
    <property type="entry name" value="NDP-sugDHase"/>
    <property type="match status" value="1"/>
</dbReference>
<feature type="domain" description="UDP-glucose/GDP-mannose dehydrogenase C-terminal" evidence="9">
    <location>
        <begin position="367"/>
        <end position="468"/>
    </location>
</feature>
<evidence type="ECO:0000256" key="1">
    <source>
        <dbReference type="ARBA" id="ARBA00004701"/>
    </source>
</evidence>
<evidence type="ECO:0000256" key="4">
    <source>
        <dbReference type="ARBA" id="ARBA00023002"/>
    </source>
</evidence>
<organism evidence="10 11">
    <name type="scientific">Citricoccus nitrophenolicus</name>
    <dbReference type="NCBI Taxonomy" id="863575"/>
    <lineage>
        <taxon>Bacteria</taxon>
        <taxon>Bacillati</taxon>
        <taxon>Actinomycetota</taxon>
        <taxon>Actinomycetes</taxon>
        <taxon>Micrococcales</taxon>
        <taxon>Micrococcaceae</taxon>
        <taxon>Citricoccus</taxon>
    </lineage>
</organism>
<comment type="pathway">
    <text evidence="1">Nucleotide-sugar biosynthesis; UDP-alpha-D-glucuronate biosynthesis; UDP-alpha-D-glucuronate from UDP-alpha-D-glucose: step 1/1.</text>
</comment>
<dbReference type="PIRSF" id="PIRSF500134">
    <property type="entry name" value="UDPglc_DH_bac"/>
    <property type="match status" value="1"/>
</dbReference>